<keyword evidence="3" id="KW-0804">Transcription</keyword>
<evidence type="ECO:0000256" key="1">
    <source>
        <dbReference type="ARBA" id="ARBA00023015"/>
    </source>
</evidence>
<dbReference type="PRINTS" id="PR00455">
    <property type="entry name" value="HTHTETR"/>
</dbReference>
<dbReference type="PANTHER" id="PTHR30055:SF234">
    <property type="entry name" value="HTH-TYPE TRANSCRIPTIONAL REGULATOR BETI"/>
    <property type="match status" value="1"/>
</dbReference>
<dbReference type="InterPro" id="IPR001647">
    <property type="entry name" value="HTH_TetR"/>
</dbReference>
<keyword evidence="1" id="KW-0805">Transcription regulation</keyword>
<dbReference type="KEGG" id="dwd:DSCW_58220"/>
<gene>
    <name evidence="6" type="ORF">DSCW_58220</name>
</gene>
<sequence length="219" mass="24441">MPSTLEKARKNPDSNKARILTAARKLFGEYGFQGTTTRMIAKEVGIDISTLYYHWGEKADLYEAVITDLNEGIEEQFAVIERRSRGKDLSDRLDIAIEVMCDYLHESPEISNLLLLGYFSNSKTEVSLDEKVAGHIANIAIAMRLADDKEHVSPQAKARIMILWNAVLNFISGESFFRPILEVEQSEYLDVVKETLKDLLIPAFTVSTNTAGAAIPKSG</sequence>
<name>A0A5K7ZCB1_9BACT</name>
<keyword evidence="7" id="KW-1185">Reference proteome</keyword>
<dbReference type="Proteomes" id="UP000427769">
    <property type="component" value="Chromosome"/>
</dbReference>
<dbReference type="InterPro" id="IPR009057">
    <property type="entry name" value="Homeodomain-like_sf"/>
</dbReference>
<feature type="DNA-binding region" description="H-T-H motif" evidence="4">
    <location>
        <begin position="36"/>
        <end position="55"/>
    </location>
</feature>
<dbReference type="InterPro" id="IPR050109">
    <property type="entry name" value="HTH-type_TetR-like_transc_reg"/>
</dbReference>
<feature type="domain" description="HTH tetR-type" evidence="5">
    <location>
        <begin position="13"/>
        <end position="73"/>
    </location>
</feature>
<dbReference type="PROSITE" id="PS50977">
    <property type="entry name" value="HTH_TETR_2"/>
    <property type="match status" value="1"/>
</dbReference>
<protein>
    <recommendedName>
        <fullName evidence="5">HTH tetR-type domain-containing protein</fullName>
    </recommendedName>
</protein>
<evidence type="ECO:0000313" key="6">
    <source>
        <dbReference type="EMBL" id="BBO78405.1"/>
    </source>
</evidence>
<dbReference type="AlphaFoldDB" id="A0A5K7ZCB1"/>
<evidence type="ECO:0000256" key="4">
    <source>
        <dbReference type="PROSITE-ProRule" id="PRU00335"/>
    </source>
</evidence>
<dbReference type="EMBL" id="AP021875">
    <property type="protein sequence ID" value="BBO78405.1"/>
    <property type="molecule type" value="Genomic_DNA"/>
</dbReference>
<dbReference type="Pfam" id="PF00440">
    <property type="entry name" value="TetR_N"/>
    <property type="match status" value="1"/>
</dbReference>
<proteinExistence type="predicted"/>
<evidence type="ECO:0000259" key="5">
    <source>
        <dbReference type="PROSITE" id="PS50977"/>
    </source>
</evidence>
<evidence type="ECO:0000256" key="2">
    <source>
        <dbReference type="ARBA" id="ARBA00023125"/>
    </source>
</evidence>
<dbReference type="GO" id="GO:0003700">
    <property type="term" value="F:DNA-binding transcription factor activity"/>
    <property type="evidence" value="ECO:0007669"/>
    <property type="project" value="TreeGrafter"/>
</dbReference>
<dbReference type="PANTHER" id="PTHR30055">
    <property type="entry name" value="HTH-TYPE TRANSCRIPTIONAL REGULATOR RUTR"/>
    <property type="match status" value="1"/>
</dbReference>
<evidence type="ECO:0000313" key="7">
    <source>
        <dbReference type="Proteomes" id="UP000427769"/>
    </source>
</evidence>
<dbReference type="OrthoDB" id="5511609at2"/>
<dbReference type="RefSeq" id="WP_155307043.1">
    <property type="nucleotide sequence ID" value="NZ_AP021875.1"/>
</dbReference>
<reference evidence="6 7" key="1">
    <citation type="submission" date="2019-11" db="EMBL/GenBank/DDBJ databases">
        <title>Comparative genomics of hydrocarbon-degrading Desulfosarcina strains.</title>
        <authorList>
            <person name="Watanabe M."/>
            <person name="Kojima H."/>
            <person name="Fukui M."/>
        </authorList>
    </citation>
    <scope>NUCLEOTIDE SEQUENCE [LARGE SCALE GENOMIC DNA]</scope>
    <source>
        <strain evidence="6 7">PP31</strain>
    </source>
</reference>
<evidence type="ECO:0000256" key="3">
    <source>
        <dbReference type="ARBA" id="ARBA00023163"/>
    </source>
</evidence>
<accession>A0A5K7ZCB1</accession>
<keyword evidence="2 4" id="KW-0238">DNA-binding</keyword>
<dbReference type="Gene3D" id="1.10.357.10">
    <property type="entry name" value="Tetracycline Repressor, domain 2"/>
    <property type="match status" value="1"/>
</dbReference>
<organism evidence="6 7">
    <name type="scientific">Desulfosarcina widdelii</name>
    <dbReference type="NCBI Taxonomy" id="947919"/>
    <lineage>
        <taxon>Bacteria</taxon>
        <taxon>Pseudomonadati</taxon>
        <taxon>Thermodesulfobacteriota</taxon>
        <taxon>Desulfobacteria</taxon>
        <taxon>Desulfobacterales</taxon>
        <taxon>Desulfosarcinaceae</taxon>
        <taxon>Desulfosarcina</taxon>
    </lineage>
</organism>
<dbReference type="SUPFAM" id="SSF46689">
    <property type="entry name" value="Homeodomain-like"/>
    <property type="match status" value="1"/>
</dbReference>
<dbReference type="GO" id="GO:0000976">
    <property type="term" value="F:transcription cis-regulatory region binding"/>
    <property type="evidence" value="ECO:0007669"/>
    <property type="project" value="TreeGrafter"/>
</dbReference>